<dbReference type="GO" id="GO:0008146">
    <property type="term" value="F:sulfotransferase activity"/>
    <property type="evidence" value="ECO:0007669"/>
    <property type="project" value="InterPro"/>
</dbReference>
<feature type="domain" description="Sulfotransferase" evidence="1">
    <location>
        <begin position="61"/>
        <end position="92"/>
    </location>
</feature>
<accession>A0AAN8WQJ4</accession>
<organism evidence="2 3">
    <name type="scientific">Halocaridina rubra</name>
    <name type="common">Hawaiian red shrimp</name>
    <dbReference type="NCBI Taxonomy" id="373956"/>
    <lineage>
        <taxon>Eukaryota</taxon>
        <taxon>Metazoa</taxon>
        <taxon>Ecdysozoa</taxon>
        <taxon>Arthropoda</taxon>
        <taxon>Crustacea</taxon>
        <taxon>Multicrustacea</taxon>
        <taxon>Malacostraca</taxon>
        <taxon>Eumalacostraca</taxon>
        <taxon>Eucarida</taxon>
        <taxon>Decapoda</taxon>
        <taxon>Pleocyemata</taxon>
        <taxon>Caridea</taxon>
        <taxon>Atyoidea</taxon>
        <taxon>Atyidae</taxon>
        <taxon>Halocaridina</taxon>
    </lineage>
</organism>
<dbReference type="Gene3D" id="3.40.50.300">
    <property type="entry name" value="P-loop containing nucleotide triphosphate hydrolases"/>
    <property type="match status" value="1"/>
</dbReference>
<protein>
    <recommendedName>
        <fullName evidence="1">Sulfotransferase domain-containing protein</fullName>
    </recommendedName>
</protein>
<dbReference type="Pfam" id="PF00685">
    <property type="entry name" value="Sulfotransfer_1"/>
    <property type="match status" value="1"/>
</dbReference>
<proteinExistence type="predicted"/>
<gene>
    <name evidence="2" type="ORF">SK128_026162</name>
</gene>
<dbReference type="InterPro" id="IPR000863">
    <property type="entry name" value="Sulfotransferase_dom"/>
</dbReference>
<evidence type="ECO:0000313" key="2">
    <source>
        <dbReference type="EMBL" id="KAK7070486.1"/>
    </source>
</evidence>
<name>A0AAN8WQJ4_HALRR</name>
<sequence>MSQRLSSGHEVSVMSEEWLANMEKDQTGYKKGMIKLLPEGWLVPTSYLDYEKKIHNFKFRPTDVVLMTMPKSGTTWTQEILWTMLHNPNLDNPNADMHILIRAPQIE</sequence>
<comment type="caution">
    <text evidence="2">The sequence shown here is derived from an EMBL/GenBank/DDBJ whole genome shotgun (WGS) entry which is preliminary data.</text>
</comment>
<evidence type="ECO:0000313" key="3">
    <source>
        <dbReference type="Proteomes" id="UP001381693"/>
    </source>
</evidence>
<dbReference type="Proteomes" id="UP001381693">
    <property type="component" value="Unassembled WGS sequence"/>
</dbReference>
<dbReference type="EMBL" id="JAXCGZ010015345">
    <property type="protein sequence ID" value="KAK7070486.1"/>
    <property type="molecule type" value="Genomic_DNA"/>
</dbReference>
<dbReference type="AlphaFoldDB" id="A0AAN8WQJ4"/>
<reference evidence="2 3" key="1">
    <citation type="submission" date="2023-11" db="EMBL/GenBank/DDBJ databases">
        <title>Halocaridina rubra genome assembly.</title>
        <authorList>
            <person name="Smith C."/>
        </authorList>
    </citation>
    <scope>NUCLEOTIDE SEQUENCE [LARGE SCALE GENOMIC DNA]</scope>
    <source>
        <strain evidence="2">EP-1</strain>
        <tissue evidence="2">Whole</tissue>
    </source>
</reference>
<keyword evidence="3" id="KW-1185">Reference proteome</keyword>
<evidence type="ECO:0000259" key="1">
    <source>
        <dbReference type="Pfam" id="PF00685"/>
    </source>
</evidence>
<dbReference type="InterPro" id="IPR027417">
    <property type="entry name" value="P-loop_NTPase"/>
</dbReference>
<dbReference type="SUPFAM" id="SSF52540">
    <property type="entry name" value="P-loop containing nucleoside triphosphate hydrolases"/>
    <property type="match status" value="1"/>
</dbReference>